<dbReference type="SMART" id="SM00481">
    <property type="entry name" value="POLIIIAc"/>
    <property type="match status" value="1"/>
</dbReference>
<evidence type="ECO:0000256" key="1">
    <source>
        <dbReference type="ARBA" id="ARBA00012417"/>
    </source>
</evidence>
<dbReference type="Pfam" id="PF17657">
    <property type="entry name" value="DNA_pol3_finger"/>
    <property type="match status" value="1"/>
</dbReference>
<evidence type="ECO:0000256" key="5">
    <source>
        <dbReference type="ARBA" id="ARBA00022932"/>
    </source>
</evidence>
<feature type="domain" description="Polymerase/histidinol phosphatase N-terminal" evidence="8">
    <location>
        <begin position="1"/>
        <end position="68"/>
    </location>
</feature>
<comment type="catalytic activity">
    <reaction evidence="6">
        <text>DNA(n) + a 2'-deoxyribonucleoside 5'-triphosphate = DNA(n+1) + diphosphate</text>
        <dbReference type="Rhea" id="RHEA:22508"/>
        <dbReference type="Rhea" id="RHEA-COMP:17339"/>
        <dbReference type="Rhea" id="RHEA-COMP:17340"/>
        <dbReference type="ChEBI" id="CHEBI:33019"/>
        <dbReference type="ChEBI" id="CHEBI:61560"/>
        <dbReference type="ChEBI" id="CHEBI:173112"/>
        <dbReference type="EC" id="2.7.7.7"/>
    </reaction>
</comment>
<sequence>MYLNCHSFYSLRYGTLSIEALIQQALLNGVDCLALTDINSTTGITDFAKRCLEAGIKPIAGVEIRKNETLLYVAIAKNLDGFREINELLTKTNLSEMPLPLQSPHFTNVFVIYPTHNVPEILQKHEFIGIKPAELRRYKPSFALKADKLVCLYPVTFFGKQEFNLHKLLRCIDKNILLSHLRDSEHAGIGEYMLPLHELKLLYKDYPDIIRNTELLMDQCSFPFDFKSPKNKKCYTSSYYEDKILLETLALEGFKDRYAPNDKIAKQRLYDELEIIHKMQFGCYFLTTWDIVRHSLSKGYFHVGRGSGANSLVAYCLKITEVDPIELNLYFARFLNNKRTSPPDFDIDWSWTDRDDIIDYVFKRFGREHTGFCGTVTDFKHRSTMRELGKVFGLPKEELDQLSRTSMEHPPSDHLVKNIQHYGKMLAGFPNQLSMHSCGIYITEEPIANYTAMNIYPKGVPTCQIDMYMAEEFHLEKIDILSQRGLGHIKEAVQIAEANRGVKIDIADTKRFKRDEKCNELLRTGKTLGCFYIESPAMRGLLRRLKCDTYETLVAASSIIRPGVAQSGMMREYVERHRDHSRIQYFHPVFEEQLKDTYGVMVYQEDVIKIAHHFAKLDLNDADVLRRGMSGKSRSQKEMDKVKNQFFTNCEALGYKKEIVEEVYRQIASFAGYSFCKSHSASYAVESYQSLYLKAYYPLEFITAVINNNGGFYRPEVYINEARMLGAHIEAPDINFSMANASLKGETIYLGIDQIMHLSQKGIETIVSARSKNGKFSSLQDLLGRTELTFDDTSYAIYAGALRSISRSKGQLIIEAKRFFSHEPVKTKELQLFDMKPKEFSYELDEGDMFEDAFDEMEGLGYPVSVSPFNLLKTNYRGAIFASELLQNANKVVRMVGYLISIKDVPITNKDGKTKMNFGTWIDVYGGYFDSVHFPVTLKSYPFTGLGCYLLLGKITVDHDFPTLEVQKMEKLPMIPDPRYSEESRPDNHVWNNMRVAHSYTSRAPYPNQEELDELYGRKPVSGKYTTEKGRENQLSIGGRK</sequence>
<gene>
    <name evidence="9" type="ORF">GCM10011506_29790</name>
</gene>
<keyword evidence="3" id="KW-0548">Nucleotidyltransferase</keyword>
<dbReference type="InterPro" id="IPR004013">
    <property type="entry name" value="PHP_dom"/>
</dbReference>
<evidence type="ECO:0000256" key="6">
    <source>
        <dbReference type="ARBA" id="ARBA00049244"/>
    </source>
</evidence>
<dbReference type="Pfam" id="PF02811">
    <property type="entry name" value="PHP"/>
    <property type="match status" value="1"/>
</dbReference>
<dbReference type="CDD" id="cd07431">
    <property type="entry name" value="PHP_PolIIIA"/>
    <property type="match status" value="1"/>
</dbReference>
<dbReference type="InterPro" id="IPR040982">
    <property type="entry name" value="DNA_pol3_finger"/>
</dbReference>
<dbReference type="Gene3D" id="3.20.20.140">
    <property type="entry name" value="Metal-dependent hydrolases"/>
    <property type="match status" value="1"/>
</dbReference>
<keyword evidence="10" id="KW-1185">Reference proteome</keyword>
<dbReference type="GO" id="GO:0003887">
    <property type="term" value="F:DNA-directed DNA polymerase activity"/>
    <property type="evidence" value="ECO:0007669"/>
    <property type="project" value="UniProtKB-KW"/>
</dbReference>
<evidence type="ECO:0000313" key="10">
    <source>
        <dbReference type="Proteomes" id="UP000636010"/>
    </source>
</evidence>
<dbReference type="InterPro" id="IPR011708">
    <property type="entry name" value="DNA_pol3_alpha_NTPase_dom"/>
</dbReference>
<reference evidence="10" key="1">
    <citation type="journal article" date="2019" name="Int. J. Syst. Evol. Microbiol.">
        <title>The Global Catalogue of Microorganisms (GCM) 10K type strain sequencing project: providing services to taxonomists for standard genome sequencing and annotation.</title>
        <authorList>
            <consortium name="The Broad Institute Genomics Platform"/>
            <consortium name="The Broad Institute Genome Sequencing Center for Infectious Disease"/>
            <person name="Wu L."/>
            <person name="Ma J."/>
        </authorList>
    </citation>
    <scope>NUCLEOTIDE SEQUENCE [LARGE SCALE GENOMIC DNA]</scope>
    <source>
        <strain evidence="10">CGMCC 1.10832</strain>
    </source>
</reference>
<evidence type="ECO:0000256" key="3">
    <source>
        <dbReference type="ARBA" id="ARBA00022695"/>
    </source>
</evidence>
<dbReference type="Gene3D" id="1.10.150.870">
    <property type="match status" value="1"/>
</dbReference>
<comment type="caution">
    <text evidence="9">The sequence shown here is derived from an EMBL/GenBank/DDBJ whole genome shotgun (WGS) entry which is preliminary data.</text>
</comment>
<dbReference type="EMBL" id="BMEC01000010">
    <property type="protein sequence ID" value="GGC42269.1"/>
    <property type="molecule type" value="Genomic_DNA"/>
</dbReference>
<dbReference type="SUPFAM" id="SSF89550">
    <property type="entry name" value="PHP domain-like"/>
    <property type="match status" value="1"/>
</dbReference>
<dbReference type="InterPro" id="IPR016195">
    <property type="entry name" value="Pol/histidinol_Pase-like"/>
</dbReference>
<keyword evidence="5 9" id="KW-0239">DNA-directed DNA polymerase</keyword>
<dbReference type="EC" id="2.7.7.7" evidence="1"/>
<dbReference type="InterPro" id="IPR003141">
    <property type="entry name" value="Pol/His_phosphatase_N"/>
</dbReference>
<dbReference type="Pfam" id="PF07733">
    <property type="entry name" value="DNA_pol3_alpha"/>
    <property type="match status" value="1"/>
</dbReference>
<dbReference type="Proteomes" id="UP000636010">
    <property type="component" value="Unassembled WGS sequence"/>
</dbReference>
<accession>A0ABQ1MKV8</accession>
<dbReference type="InterPro" id="IPR004805">
    <property type="entry name" value="DnaE2/DnaE/PolC"/>
</dbReference>
<evidence type="ECO:0000256" key="4">
    <source>
        <dbReference type="ARBA" id="ARBA00022705"/>
    </source>
</evidence>
<dbReference type="NCBIfam" id="TIGR00594">
    <property type="entry name" value="polc"/>
    <property type="match status" value="1"/>
</dbReference>
<feature type="region of interest" description="Disordered" evidence="7">
    <location>
        <begin position="1002"/>
        <end position="1041"/>
    </location>
</feature>
<evidence type="ECO:0000313" key="9">
    <source>
        <dbReference type="EMBL" id="GGC42269.1"/>
    </source>
</evidence>
<name>A0ABQ1MKV8_9BACT</name>
<proteinExistence type="predicted"/>
<evidence type="ECO:0000259" key="8">
    <source>
        <dbReference type="SMART" id="SM00481"/>
    </source>
</evidence>
<dbReference type="RefSeq" id="WP_188464905.1">
    <property type="nucleotide sequence ID" value="NZ_BAABHU010000010.1"/>
</dbReference>
<keyword evidence="4" id="KW-0235">DNA replication</keyword>
<dbReference type="Pfam" id="PF14579">
    <property type="entry name" value="HHH_6"/>
    <property type="match status" value="1"/>
</dbReference>
<evidence type="ECO:0000256" key="2">
    <source>
        <dbReference type="ARBA" id="ARBA00022679"/>
    </source>
</evidence>
<organism evidence="9 10">
    <name type="scientific">Marivirga lumbricoides</name>
    <dbReference type="NCBI Taxonomy" id="1046115"/>
    <lineage>
        <taxon>Bacteria</taxon>
        <taxon>Pseudomonadati</taxon>
        <taxon>Bacteroidota</taxon>
        <taxon>Cytophagia</taxon>
        <taxon>Cytophagales</taxon>
        <taxon>Marivirgaceae</taxon>
        <taxon>Marivirga</taxon>
    </lineage>
</organism>
<dbReference type="PANTHER" id="PTHR32294">
    <property type="entry name" value="DNA POLYMERASE III SUBUNIT ALPHA"/>
    <property type="match status" value="1"/>
</dbReference>
<dbReference type="InterPro" id="IPR029460">
    <property type="entry name" value="DNAPol_HHH"/>
</dbReference>
<protein>
    <recommendedName>
        <fullName evidence="1">DNA-directed DNA polymerase</fullName>
        <ecNumber evidence="1">2.7.7.7</ecNumber>
    </recommendedName>
</protein>
<keyword evidence="2" id="KW-0808">Transferase</keyword>
<evidence type="ECO:0000256" key="7">
    <source>
        <dbReference type="SAM" id="MobiDB-lite"/>
    </source>
</evidence>